<dbReference type="Pfam" id="PF13793">
    <property type="entry name" value="Pribosyltran_N"/>
    <property type="match status" value="1"/>
</dbReference>
<dbReference type="PANTHER" id="PTHR10210:SF41">
    <property type="entry name" value="RIBOSE-PHOSPHATE PYROPHOSPHOKINASE 1, CHLOROPLASTIC"/>
    <property type="match status" value="1"/>
</dbReference>
<feature type="domain" description="Ribose-phosphate pyrophosphokinase N-terminal" evidence="4">
    <location>
        <begin position="5"/>
        <end position="113"/>
    </location>
</feature>
<evidence type="ECO:0000313" key="6">
    <source>
        <dbReference type="Proteomes" id="UP000028411"/>
    </source>
</evidence>
<dbReference type="GO" id="GO:0000287">
    <property type="term" value="F:magnesium ion binding"/>
    <property type="evidence" value="ECO:0007669"/>
    <property type="project" value="InterPro"/>
</dbReference>
<comment type="caution">
    <text evidence="5">The sequence shown here is derived from an EMBL/GenBank/DDBJ whole genome shotgun (WGS) entry which is preliminary data.</text>
</comment>
<dbReference type="GO" id="GO:0016301">
    <property type="term" value="F:kinase activity"/>
    <property type="evidence" value="ECO:0007669"/>
    <property type="project" value="UniProtKB-KW"/>
</dbReference>
<dbReference type="InterPro" id="IPR029099">
    <property type="entry name" value="Pribosyltran_N"/>
</dbReference>
<dbReference type="InterPro" id="IPR029057">
    <property type="entry name" value="PRTase-like"/>
</dbReference>
<evidence type="ECO:0000259" key="4">
    <source>
        <dbReference type="Pfam" id="PF13793"/>
    </source>
</evidence>
<dbReference type="EC" id="2.7.6.1" evidence="5"/>
<dbReference type="SMART" id="SM01400">
    <property type="entry name" value="Pribosyltran_N"/>
    <property type="match status" value="1"/>
</dbReference>
<comment type="similarity">
    <text evidence="2">Belongs to the ribose-phosphate pyrophosphokinase family.</text>
</comment>
<dbReference type="Proteomes" id="UP000028411">
    <property type="component" value="Unassembled WGS sequence"/>
</dbReference>
<evidence type="ECO:0000256" key="1">
    <source>
        <dbReference type="ARBA" id="ARBA00022727"/>
    </source>
</evidence>
<dbReference type="GO" id="GO:0006164">
    <property type="term" value="P:purine nucleotide biosynthetic process"/>
    <property type="evidence" value="ECO:0007669"/>
    <property type="project" value="TreeGrafter"/>
</dbReference>
<sequence length="294" mass="31179">MSAIILAFTDSMAAAGRLGTSLDLPVHQVAVRHFPDNEALVRIPTSAHTVILYRSLNDPDHKLIELLLAASAARDGGAQRVILIAPYLAYMRQDKAFHPGEAVSQKVIGGLLSSHFDALLTVDPHLHRVATLSQAIPGIPAISLSAAPLLTALIDAKDNPIIIGPDSESRQWTEAIAQPLGFETLIATKQRLGDRQVSLTIPEVERAKGRRVIIVDDMISSGRTLAEAAKLLRQAGATSIEAIATHCLARPDDLAFMAAHGIARIASSDSIDGPTSKAALAPLIAHALRDDGLV</sequence>
<dbReference type="EMBL" id="JFHR01000032">
    <property type="protein sequence ID" value="KEQ52894.1"/>
    <property type="molecule type" value="Genomic_DNA"/>
</dbReference>
<gene>
    <name evidence="5" type="ORF">BV95_02805</name>
</gene>
<dbReference type="GO" id="GO:0006015">
    <property type="term" value="P:5-phosphoribose 1-diphosphate biosynthetic process"/>
    <property type="evidence" value="ECO:0007669"/>
    <property type="project" value="TreeGrafter"/>
</dbReference>
<dbReference type="PANTHER" id="PTHR10210">
    <property type="entry name" value="RIBOSE-PHOSPHATE DIPHOSPHOKINASE FAMILY MEMBER"/>
    <property type="match status" value="1"/>
</dbReference>
<dbReference type="GO" id="GO:0004749">
    <property type="term" value="F:ribose phosphate diphosphokinase activity"/>
    <property type="evidence" value="ECO:0007669"/>
    <property type="project" value="UniProtKB-EC"/>
</dbReference>
<accession>A0A081RCH1</accession>
<dbReference type="eggNOG" id="COG0462">
    <property type="taxonomic scope" value="Bacteria"/>
</dbReference>
<dbReference type="InterPro" id="IPR005946">
    <property type="entry name" value="Rib-P_diPkinase"/>
</dbReference>
<dbReference type="InterPro" id="IPR000836">
    <property type="entry name" value="PRTase_dom"/>
</dbReference>
<protein>
    <submittedName>
        <fullName evidence="5">Putative ribose-phosphate pyrophosphokinase</fullName>
        <ecNumber evidence="5">2.7.6.1</ecNumber>
    </submittedName>
</protein>
<dbReference type="NCBIfam" id="NF005537">
    <property type="entry name" value="PRK07199.1"/>
    <property type="match status" value="1"/>
</dbReference>
<dbReference type="GO" id="GO:0002189">
    <property type="term" value="C:ribose phosphate diphosphokinase complex"/>
    <property type="evidence" value="ECO:0007669"/>
    <property type="project" value="TreeGrafter"/>
</dbReference>
<evidence type="ECO:0000313" key="5">
    <source>
        <dbReference type="EMBL" id="KEQ52894.1"/>
    </source>
</evidence>
<dbReference type="NCBIfam" id="TIGR01251">
    <property type="entry name" value="ribP_PPkin"/>
    <property type="match status" value="1"/>
</dbReference>
<dbReference type="OrthoDB" id="324294at2"/>
<feature type="domain" description="Phosphoribosyltransferase" evidence="3">
    <location>
        <begin position="156"/>
        <end position="246"/>
    </location>
</feature>
<dbReference type="SUPFAM" id="SSF53271">
    <property type="entry name" value="PRTase-like"/>
    <property type="match status" value="2"/>
</dbReference>
<dbReference type="PATRIC" id="fig|46429.4.peg.2777"/>
<dbReference type="Gene3D" id="3.40.50.2020">
    <property type="match status" value="2"/>
</dbReference>
<keyword evidence="1 2" id="KW-0545">Nucleotide biosynthesis</keyword>
<dbReference type="RefSeq" id="WP_037452931.1">
    <property type="nucleotide sequence ID" value="NZ_JFHR01000032.1"/>
</dbReference>
<organism evidence="5 6">
    <name type="scientific">Sphingobium chlorophenolicum</name>
    <dbReference type="NCBI Taxonomy" id="46429"/>
    <lineage>
        <taxon>Bacteria</taxon>
        <taxon>Pseudomonadati</taxon>
        <taxon>Pseudomonadota</taxon>
        <taxon>Alphaproteobacteria</taxon>
        <taxon>Sphingomonadales</taxon>
        <taxon>Sphingomonadaceae</taxon>
        <taxon>Sphingobium</taxon>
    </lineage>
</organism>
<evidence type="ECO:0000259" key="3">
    <source>
        <dbReference type="Pfam" id="PF00156"/>
    </source>
</evidence>
<dbReference type="Pfam" id="PF00156">
    <property type="entry name" value="Pribosyltran"/>
    <property type="match status" value="1"/>
</dbReference>
<reference evidence="5 6" key="1">
    <citation type="submission" date="2014-02" db="EMBL/GenBank/DDBJ databases">
        <title>Whole genome sequence of Sphingobium chlorophenolicum NBRC 16172.</title>
        <authorList>
            <person name="Gan H.M."/>
            <person name="Gan H.Y."/>
            <person name="Chew T.H."/>
            <person name="Savka M.A."/>
        </authorList>
    </citation>
    <scope>NUCLEOTIDE SEQUENCE [LARGE SCALE GENOMIC DNA]</scope>
    <source>
        <strain evidence="5 6">NBRC 16172</strain>
    </source>
</reference>
<keyword evidence="5" id="KW-0808">Transferase</keyword>
<evidence type="ECO:0000256" key="2">
    <source>
        <dbReference type="RuleBase" id="RU004324"/>
    </source>
</evidence>
<proteinExistence type="inferred from homology"/>
<dbReference type="CDD" id="cd06223">
    <property type="entry name" value="PRTases_typeI"/>
    <property type="match status" value="1"/>
</dbReference>
<name>A0A081RCH1_SPHCR</name>
<dbReference type="GO" id="GO:0005737">
    <property type="term" value="C:cytoplasm"/>
    <property type="evidence" value="ECO:0007669"/>
    <property type="project" value="TreeGrafter"/>
</dbReference>
<keyword evidence="5" id="KW-0418">Kinase</keyword>
<dbReference type="AlphaFoldDB" id="A0A081RCH1"/>